<dbReference type="InterPro" id="IPR006385">
    <property type="entry name" value="HAD_hydro_SerB1"/>
</dbReference>
<protein>
    <submittedName>
        <fullName evidence="5">HAD-IB family hydrolase</fullName>
    </submittedName>
</protein>
<keyword evidence="6" id="KW-1185">Reference proteome</keyword>
<evidence type="ECO:0000313" key="6">
    <source>
        <dbReference type="Proteomes" id="UP000627538"/>
    </source>
</evidence>
<dbReference type="GO" id="GO:0046872">
    <property type="term" value="F:metal ion binding"/>
    <property type="evidence" value="ECO:0007669"/>
    <property type="project" value="UniProtKB-KW"/>
</dbReference>
<dbReference type="GO" id="GO:0016787">
    <property type="term" value="F:hydrolase activity"/>
    <property type="evidence" value="ECO:0007669"/>
    <property type="project" value="UniProtKB-KW"/>
</dbReference>
<evidence type="ECO:0000313" key="5">
    <source>
        <dbReference type="EMBL" id="MBD3689339.1"/>
    </source>
</evidence>
<keyword evidence="3 5" id="KW-0378">Hydrolase</keyword>
<evidence type="ECO:0000256" key="1">
    <source>
        <dbReference type="ARBA" id="ARBA00009184"/>
    </source>
</evidence>
<evidence type="ECO:0000256" key="3">
    <source>
        <dbReference type="ARBA" id="ARBA00022801"/>
    </source>
</evidence>
<proteinExistence type="inferred from homology"/>
<dbReference type="PANTHER" id="PTHR43344:SF13">
    <property type="entry name" value="PHOSPHATASE RV3661-RELATED"/>
    <property type="match status" value="1"/>
</dbReference>
<name>A0A8I0G8Y5_9ACTO</name>
<dbReference type="Gene3D" id="1.20.1440.100">
    <property type="entry name" value="SG protein - dephosphorylation function"/>
    <property type="match status" value="1"/>
</dbReference>
<dbReference type="Proteomes" id="UP000627538">
    <property type="component" value="Unassembled WGS sequence"/>
</dbReference>
<dbReference type="AlphaFoldDB" id="A0A8I0G8Y5"/>
<organism evidence="5 6">
    <name type="scientific">Nanchangia anserum</name>
    <dbReference type="NCBI Taxonomy" id="2692125"/>
    <lineage>
        <taxon>Bacteria</taxon>
        <taxon>Bacillati</taxon>
        <taxon>Actinomycetota</taxon>
        <taxon>Actinomycetes</taxon>
        <taxon>Actinomycetales</taxon>
        <taxon>Actinomycetaceae</taxon>
        <taxon>Nanchangia</taxon>
    </lineage>
</organism>
<gene>
    <name evidence="5" type="ORF">H8R10_03730</name>
</gene>
<keyword evidence="2" id="KW-0479">Metal-binding</keyword>
<accession>A0A8I0G8Y5</accession>
<comment type="similarity">
    <text evidence="1">Belongs to the HAD-like hydrolase superfamily. SerB family.</text>
</comment>
<evidence type="ECO:0000256" key="4">
    <source>
        <dbReference type="ARBA" id="ARBA00022842"/>
    </source>
</evidence>
<keyword evidence="4" id="KW-0460">Magnesium</keyword>
<dbReference type="InterPro" id="IPR050582">
    <property type="entry name" value="HAD-like_SerB"/>
</dbReference>
<dbReference type="SUPFAM" id="SSF56784">
    <property type="entry name" value="HAD-like"/>
    <property type="match status" value="1"/>
</dbReference>
<dbReference type="NCBIfam" id="TIGR01490">
    <property type="entry name" value="HAD-SF-IB-hyp1"/>
    <property type="match status" value="1"/>
</dbReference>
<sequence length="258" mass="28426">MGSATRPVAAFFDIDQTLVRGASSYHLARELYRRGFFTPADLAFAFRESVLYLVRGEDPRRIRRVVERAIQAMAGHSVAEVMAIGVDFARDLYDERLFAGTTHILKQHQALGHEVWLLSTSPQEVTDLLAAHLGATGSLGTQLAREDGYYRAELSTPVMHGQVKADAACALARQRGLDLSRSWAYSDSKSDLPLLSAVGHPCAVNPDSALRAHARANDWPIADFRGTLRLVHTPKARRSAYLAGGLWAATAILRHLRR</sequence>
<dbReference type="Pfam" id="PF12710">
    <property type="entry name" value="HAD"/>
    <property type="match status" value="1"/>
</dbReference>
<dbReference type="InterPro" id="IPR023214">
    <property type="entry name" value="HAD_sf"/>
</dbReference>
<evidence type="ECO:0000256" key="2">
    <source>
        <dbReference type="ARBA" id="ARBA00022723"/>
    </source>
</evidence>
<dbReference type="Gene3D" id="3.40.50.1000">
    <property type="entry name" value="HAD superfamily/HAD-like"/>
    <property type="match status" value="1"/>
</dbReference>
<dbReference type="EMBL" id="JACRUO010000001">
    <property type="protein sequence ID" value="MBD3689339.1"/>
    <property type="molecule type" value="Genomic_DNA"/>
</dbReference>
<reference evidence="5 6" key="1">
    <citation type="submission" date="2020-08" db="EMBL/GenBank/DDBJ databases">
        <title>Winkia gen. nov., sp. nov., isolated from faeces of the Anser albifrons in China.</title>
        <authorList>
            <person name="Liu Q."/>
        </authorList>
    </citation>
    <scope>NUCLEOTIDE SEQUENCE [LARGE SCALE GENOMIC DNA]</scope>
    <source>
        <strain evidence="5 6">C62</strain>
    </source>
</reference>
<comment type="caution">
    <text evidence="5">The sequence shown here is derived from an EMBL/GenBank/DDBJ whole genome shotgun (WGS) entry which is preliminary data.</text>
</comment>
<dbReference type="PANTHER" id="PTHR43344">
    <property type="entry name" value="PHOSPHOSERINE PHOSPHATASE"/>
    <property type="match status" value="1"/>
</dbReference>
<dbReference type="RefSeq" id="WP_191071393.1">
    <property type="nucleotide sequence ID" value="NZ_JACRUO010000001.1"/>
</dbReference>
<dbReference type="InterPro" id="IPR036412">
    <property type="entry name" value="HAD-like_sf"/>
</dbReference>